<dbReference type="GO" id="GO:0010468">
    <property type="term" value="P:regulation of gene expression"/>
    <property type="evidence" value="ECO:0007669"/>
    <property type="project" value="TreeGrafter"/>
</dbReference>
<organism evidence="5 6">
    <name type="scientific">Artemisia annua</name>
    <name type="common">Sweet wormwood</name>
    <dbReference type="NCBI Taxonomy" id="35608"/>
    <lineage>
        <taxon>Eukaryota</taxon>
        <taxon>Viridiplantae</taxon>
        <taxon>Streptophyta</taxon>
        <taxon>Embryophyta</taxon>
        <taxon>Tracheophyta</taxon>
        <taxon>Spermatophyta</taxon>
        <taxon>Magnoliopsida</taxon>
        <taxon>eudicotyledons</taxon>
        <taxon>Gunneridae</taxon>
        <taxon>Pentapetalae</taxon>
        <taxon>asterids</taxon>
        <taxon>campanulids</taxon>
        <taxon>Asterales</taxon>
        <taxon>Asteraceae</taxon>
        <taxon>Asteroideae</taxon>
        <taxon>Anthemideae</taxon>
        <taxon>Artemisiinae</taxon>
        <taxon>Artemisia</taxon>
    </lineage>
</organism>
<proteinExistence type="predicted"/>
<comment type="subcellular location">
    <subcellularLocation>
        <location evidence="1">Nucleus</location>
    </subcellularLocation>
</comment>
<dbReference type="InterPro" id="IPR012677">
    <property type="entry name" value="Nucleotide-bd_a/b_plait_sf"/>
</dbReference>
<feature type="domain" description="RRM" evidence="4">
    <location>
        <begin position="1"/>
        <end position="47"/>
    </location>
</feature>
<protein>
    <submittedName>
        <fullName evidence="5">Nucleotide-binding alpha-beta plait domain-containing protein</fullName>
    </submittedName>
</protein>
<comment type="caution">
    <text evidence="5">The sequence shown here is derived from an EMBL/GenBank/DDBJ whole genome shotgun (WGS) entry which is preliminary data.</text>
</comment>
<dbReference type="Proteomes" id="UP000245207">
    <property type="component" value="Unassembled WGS sequence"/>
</dbReference>
<keyword evidence="2" id="KW-0539">Nucleus</keyword>
<evidence type="ECO:0000256" key="1">
    <source>
        <dbReference type="ARBA" id="ARBA00004123"/>
    </source>
</evidence>
<dbReference type="GO" id="GO:0003723">
    <property type="term" value="F:RNA binding"/>
    <property type="evidence" value="ECO:0007669"/>
    <property type="project" value="UniProtKB-UniRule"/>
</dbReference>
<dbReference type="Gene3D" id="2.60.120.560">
    <property type="entry name" value="Exo-inulinase, domain 1"/>
    <property type="match status" value="1"/>
</dbReference>
<sequence>MLDHVTGRSRGFGFVTFDSEEAVEKIFVDGQLHELGGKQVEIKRAEPKRAGGDFSYDNRPCRGGGSESYGGSFGRGSVATFEVDQDAFKATGEVNNEYGCTTRFGDAQRGSLGPFGIAVLADETLSELIPVYFYVAKNTDGGTNDGIEKTLNMIFIRIKKQQEFTTEAVIVKIDASKEWYFNRCRVYGKKIEEALPHGHCQRPGTLPLPNYR</sequence>
<dbReference type="Pfam" id="PF00076">
    <property type="entry name" value="RRM_1"/>
    <property type="match status" value="1"/>
</dbReference>
<keyword evidence="6" id="KW-1185">Reference proteome</keyword>
<dbReference type="STRING" id="35608.A0A2U1MEH5"/>
<evidence type="ECO:0000256" key="3">
    <source>
        <dbReference type="PROSITE-ProRule" id="PRU00176"/>
    </source>
</evidence>
<dbReference type="GO" id="GO:0000785">
    <property type="term" value="C:chromatin"/>
    <property type="evidence" value="ECO:0007669"/>
    <property type="project" value="TreeGrafter"/>
</dbReference>
<evidence type="ECO:0000259" key="4">
    <source>
        <dbReference type="PROSITE" id="PS50102"/>
    </source>
</evidence>
<dbReference type="PROSITE" id="PS50102">
    <property type="entry name" value="RRM"/>
    <property type="match status" value="1"/>
</dbReference>
<dbReference type="AlphaFoldDB" id="A0A2U1MEH5"/>
<gene>
    <name evidence="5" type="ORF">CTI12_AA389600</name>
</gene>
<evidence type="ECO:0000313" key="6">
    <source>
        <dbReference type="Proteomes" id="UP000245207"/>
    </source>
</evidence>
<keyword evidence="3" id="KW-0694">RNA-binding</keyword>
<dbReference type="GO" id="GO:0005654">
    <property type="term" value="C:nucleoplasm"/>
    <property type="evidence" value="ECO:0007669"/>
    <property type="project" value="TreeGrafter"/>
</dbReference>
<accession>A0A2U1MEH5</accession>
<dbReference type="EMBL" id="PKPP01005562">
    <property type="protein sequence ID" value="PWA59673.1"/>
    <property type="molecule type" value="Genomic_DNA"/>
</dbReference>
<reference evidence="5 6" key="1">
    <citation type="journal article" date="2018" name="Mol. Plant">
        <title>The genome of Artemisia annua provides insight into the evolution of Asteraceae family and artemisinin biosynthesis.</title>
        <authorList>
            <person name="Shen Q."/>
            <person name="Zhang L."/>
            <person name="Liao Z."/>
            <person name="Wang S."/>
            <person name="Yan T."/>
            <person name="Shi P."/>
            <person name="Liu M."/>
            <person name="Fu X."/>
            <person name="Pan Q."/>
            <person name="Wang Y."/>
            <person name="Lv Z."/>
            <person name="Lu X."/>
            <person name="Zhang F."/>
            <person name="Jiang W."/>
            <person name="Ma Y."/>
            <person name="Chen M."/>
            <person name="Hao X."/>
            <person name="Li L."/>
            <person name="Tang Y."/>
            <person name="Lv G."/>
            <person name="Zhou Y."/>
            <person name="Sun X."/>
            <person name="Brodelius P.E."/>
            <person name="Rose J.K.C."/>
            <person name="Tang K."/>
        </authorList>
    </citation>
    <scope>NUCLEOTIDE SEQUENCE [LARGE SCALE GENOMIC DNA]</scope>
    <source>
        <strain evidence="6">cv. Huhao1</strain>
        <tissue evidence="5">Leaf</tissue>
    </source>
</reference>
<dbReference type="OrthoDB" id="1875751at2759"/>
<dbReference type="PANTHER" id="PTHR48033:SF10">
    <property type="entry name" value="RNA-BINDING PROTEIN SQUID"/>
    <property type="match status" value="1"/>
</dbReference>
<dbReference type="Gene3D" id="3.30.70.330">
    <property type="match status" value="1"/>
</dbReference>
<evidence type="ECO:0000256" key="2">
    <source>
        <dbReference type="ARBA" id="ARBA00023242"/>
    </source>
</evidence>
<dbReference type="InterPro" id="IPR035979">
    <property type="entry name" value="RBD_domain_sf"/>
</dbReference>
<dbReference type="PANTHER" id="PTHR48033">
    <property type="entry name" value="RNA-BINDING (RRM/RBD/RNP MOTIFS) FAMILY PROTEIN"/>
    <property type="match status" value="1"/>
</dbReference>
<evidence type="ECO:0000313" key="5">
    <source>
        <dbReference type="EMBL" id="PWA59673.1"/>
    </source>
</evidence>
<name>A0A2U1MEH5_ARTAN</name>
<dbReference type="InterPro" id="IPR000504">
    <property type="entry name" value="RRM_dom"/>
</dbReference>
<dbReference type="SUPFAM" id="SSF54928">
    <property type="entry name" value="RNA-binding domain, RBD"/>
    <property type="match status" value="1"/>
</dbReference>